<gene>
    <name evidence="1" type="ORF">Adt_06231</name>
</gene>
<proteinExistence type="predicted"/>
<keyword evidence="2" id="KW-1185">Reference proteome</keyword>
<protein>
    <submittedName>
        <fullName evidence="1">Uncharacterized protein</fullName>
    </submittedName>
</protein>
<evidence type="ECO:0000313" key="2">
    <source>
        <dbReference type="Proteomes" id="UP001604336"/>
    </source>
</evidence>
<sequence length="140" mass="15901">MSRVKDVEDPKQTFKGHYNPQVKKLFKNVGFGKGEPRKLGDLDAVLLGGHVSLDSDKSFIVQPKYGLGYNPGPPRKIKVKKVSSNPIMNQIYETAEEKPKESRPLVYDRIQSENVRVLVFKRLERETSTIVDISGRMPVF</sequence>
<dbReference type="Proteomes" id="UP001604336">
    <property type="component" value="Unassembled WGS sequence"/>
</dbReference>
<evidence type="ECO:0000313" key="1">
    <source>
        <dbReference type="EMBL" id="KAL2532880.1"/>
    </source>
</evidence>
<comment type="caution">
    <text evidence="1">The sequence shown here is derived from an EMBL/GenBank/DDBJ whole genome shotgun (WGS) entry which is preliminary data.</text>
</comment>
<accession>A0ABD1V8I9</accession>
<name>A0ABD1V8I9_9LAMI</name>
<organism evidence="1 2">
    <name type="scientific">Abeliophyllum distichum</name>
    <dbReference type="NCBI Taxonomy" id="126358"/>
    <lineage>
        <taxon>Eukaryota</taxon>
        <taxon>Viridiplantae</taxon>
        <taxon>Streptophyta</taxon>
        <taxon>Embryophyta</taxon>
        <taxon>Tracheophyta</taxon>
        <taxon>Spermatophyta</taxon>
        <taxon>Magnoliopsida</taxon>
        <taxon>eudicotyledons</taxon>
        <taxon>Gunneridae</taxon>
        <taxon>Pentapetalae</taxon>
        <taxon>asterids</taxon>
        <taxon>lamiids</taxon>
        <taxon>Lamiales</taxon>
        <taxon>Oleaceae</taxon>
        <taxon>Forsythieae</taxon>
        <taxon>Abeliophyllum</taxon>
    </lineage>
</organism>
<dbReference type="EMBL" id="JBFOLK010000002">
    <property type="protein sequence ID" value="KAL2532880.1"/>
    <property type="molecule type" value="Genomic_DNA"/>
</dbReference>
<dbReference type="AlphaFoldDB" id="A0ABD1V8I9"/>
<reference evidence="2" key="1">
    <citation type="submission" date="2024-07" db="EMBL/GenBank/DDBJ databases">
        <title>Two chromosome-level genome assemblies of Korean endemic species Abeliophyllum distichum and Forsythia ovata (Oleaceae).</title>
        <authorList>
            <person name="Jang H."/>
        </authorList>
    </citation>
    <scope>NUCLEOTIDE SEQUENCE [LARGE SCALE GENOMIC DNA]</scope>
</reference>